<dbReference type="InterPro" id="IPR029132">
    <property type="entry name" value="CBAH/NAAA_C"/>
</dbReference>
<evidence type="ECO:0000256" key="3">
    <source>
        <dbReference type="SAM" id="SignalP"/>
    </source>
</evidence>
<dbReference type="Pfam" id="PF02275">
    <property type="entry name" value="CBAH"/>
    <property type="match status" value="1"/>
</dbReference>
<evidence type="ECO:0000256" key="1">
    <source>
        <dbReference type="ARBA" id="ARBA00006625"/>
    </source>
</evidence>
<name>B0TS31_SHEHH</name>
<dbReference type="Proteomes" id="UP000001317">
    <property type="component" value="Chromosome"/>
</dbReference>
<dbReference type="EC" id="3.5.1.24" evidence="5"/>
<evidence type="ECO:0000256" key="2">
    <source>
        <dbReference type="ARBA" id="ARBA00022801"/>
    </source>
</evidence>
<dbReference type="InterPro" id="IPR052193">
    <property type="entry name" value="Peptidase_C59"/>
</dbReference>
<dbReference type="PANTHER" id="PTHR35527">
    <property type="entry name" value="CHOLOYLGLYCINE HYDROLASE"/>
    <property type="match status" value="1"/>
</dbReference>
<proteinExistence type="inferred from homology"/>
<keyword evidence="2 5" id="KW-0378">Hydrolase</keyword>
<dbReference type="SUPFAM" id="SSF56235">
    <property type="entry name" value="N-terminal nucleophile aminohydrolases (Ntn hydrolases)"/>
    <property type="match status" value="1"/>
</dbReference>
<keyword evidence="3" id="KW-0732">Signal</keyword>
<evidence type="ECO:0000313" key="6">
    <source>
        <dbReference type="Proteomes" id="UP000001317"/>
    </source>
</evidence>
<dbReference type="AlphaFoldDB" id="B0TS31"/>
<dbReference type="eggNOG" id="COG3049">
    <property type="taxonomic scope" value="Bacteria"/>
</dbReference>
<dbReference type="Gene3D" id="3.60.60.10">
    <property type="entry name" value="Penicillin V Acylase, Chain A"/>
    <property type="match status" value="1"/>
</dbReference>
<dbReference type="GO" id="GO:0045302">
    <property type="term" value="F:choloylglycine hydrolase activity"/>
    <property type="evidence" value="ECO:0007669"/>
    <property type="project" value="UniProtKB-EC"/>
</dbReference>
<gene>
    <name evidence="5" type="ordered locus">Shal_0591</name>
</gene>
<dbReference type="CDD" id="cd00542">
    <property type="entry name" value="Ntn_PVA"/>
    <property type="match status" value="1"/>
</dbReference>
<dbReference type="PANTHER" id="PTHR35527:SF2">
    <property type="entry name" value="HYDROLASE"/>
    <property type="match status" value="1"/>
</dbReference>
<comment type="similarity">
    <text evidence="1">Belongs to the peptidase C59 family.</text>
</comment>
<dbReference type="EMBL" id="CP000931">
    <property type="protein sequence ID" value="ABZ75166.1"/>
    <property type="molecule type" value="Genomic_DNA"/>
</dbReference>
<sequence length="372" mass="41696">MNTNRYKIEIMKKSLLALLLTSAFSYHASACTGITLSTTDNDQVQARTIEWGHSDLNSKLVISPRNHQYTSTMPDQQQGLTWKSQYGFAGISVSDDRFIAEGINEKGLTAGLFYFRNYGSLAKYDPKQTANNITDMDFVRWMLTQFETVAEVEAALDKIKIVTVYFDQQGNASPTAHWRVSDKQGNSIVIEIMDHGKINIHKNTAKVLTNSPDYNWQVTNLNNYINLHPGISPPQKINGVEAQSFGVGSNFVGLPGDISPPSRFVRAAFYVNTAPKLNTAEQAVSQAFHILNNFDIPIGSEFNDKSHIPELPSATQWTSVIDQSHGLLFYKTMHDSTIKRVDLKQLDFTVKQERKQKLDSGKFSYQEVGVSN</sequence>
<accession>B0TS31</accession>
<feature type="chain" id="PRO_5002756752" evidence="3">
    <location>
        <begin position="31"/>
        <end position="372"/>
    </location>
</feature>
<dbReference type="HOGENOM" id="CLU_045206_1_2_6"/>
<reference evidence="5" key="1">
    <citation type="submission" date="2008-01" db="EMBL/GenBank/DDBJ databases">
        <title>Complete sequence of Shewanella halifaxensis HAW-EB4.</title>
        <authorList>
            <consortium name="US DOE Joint Genome Institute"/>
            <person name="Copeland A."/>
            <person name="Lucas S."/>
            <person name="Lapidus A."/>
            <person name="Glavina del Rio T."/>
            <person name="Dalin E."/>
            <person name="Tice H."/>
            <person name="Bruce D."/>
            <person name="Goodwin L."/>
            <person name="Pitluck S."/>
            <person name="Sims D."/>
            <person name="Brettin T."/>
            <person name="Detter J.C."/>
            <person name="Han C."/>
            <person name="Kuske C.R."/>
            <person name="Schmutz J."/>
            <person name="Larimer F."/>
            <person name="Land M."/>
            <person name="Hauser L."/>
            <person name="Kyrpides N."/>
            <person name="Kim E."/>
            <person name="Zhao J.-S."/>
            <person name="Richardson P."/>
        </authorList>
    </citation>
    <scope>NUCLEOTIDE SEQUENCE [LARGE SCALE GENOMIC DNA]</scope>
    <source>
        <strain evidence="5">HAW-EB4</strain>
    </source>
</reference>
<feature type="signal peptide" evidence="3">
    <location>
        <begin position="1"/>
        <end position="30"/>
    </location>
</feature>
<dbReference type="STRING" id="458817.Shal_0591"/>
<dbReference type="MEROPS" id="C59.001"/>
<keyword evidence="6" id="KW-1185">Reference proteome</keyword>
<feature type="domain" description="Choloylglycine hydrolase/NAAA C-terminal" evidence="4">
    <location>
        <begin position="31"/>
        <end position="348"/>
    </location>
</feature>
<dbReference type="InterPro" id="IPR029055">
    <property type="entry name" value="Ntn_hydrolases_N"/>
</dbReference>
<protein>
    <submittedName>
        <fullName evidence="5">Choloylglycine hydrolase</fullName>
        <ecNumber evidence="5">3.5.1.24</ecNumber>
    </submittedName>
</protein>
<evidence type="ECO:0000259" key="4">
    <source>
        <dbReference type="Pfam" id="PF02275"/>
    </source>
</evidence>
<evidence type="ECO:0000313" key="5">
    <source>
        <dbReference type="EMBL" id="ABZ75166.1"/>
    </source>
</evidence>
<organism evidence="5 6">
    <name type="scientific">Shewanella halifaxensis (strain HAW-EB4)</name>
    <dbReference type="NCBI Taxonomy" id="458817"/>
    <lineage>
        <taxon>Bacteria</taxon>
        <taxon>Pseudomonadati</taxon>
        <taxon>Pseudomonadota</taxon>
        <taxon>Gammaproteobacteria</taxon>
        <taxon>Alteromonadales</taxon>
        <taxon>Shewanellaceae</taxon>
        <taxon>Shewanella</taxon>
    </lineage>
</organism>
<dbReference type="KEGG" id="shl:Shal_0591"/>